<dbReference type="RefSeq" id="WP_066433124.1">
    <property type="nucleotide sequence ID" value="NZ_LZRN01000013.1"/>
</dbReference>
<evidence type="ECO:0000313" key="1">
    <source>
        <dbReference type="EMBL" id="RAJ21091.1"/>
    </source>
</evidence>
<keyword evidence="2" id="KW-1185">Reference proteome</keyword>
<dbReference type="EMBL" id="QLLQ01000012">
    <property type="protein sequence ID" value="RAJ21091.1"/>
    <property type="molecule type" value="Genomic_DNA"/>
</dbReference>
<gene>
    <name evidence="1" type="ORF">LX77_02845</name>
</gene>
<dbReference type="AlphaFoldDB" id="A0A1A7R1P7"/>
<name>A0A1A7R1P7_9FLAO</name>
<dbReference type="OrthoDB" id="1412480at2"/>
<dbReference type="Proteomes" id="UP000248987">
    <property type="component" value="Unassembled WGS sequence"/>
</dbReference>
<protein>
    <submittedName>
        <fullName evidence="1">Uncharacterized protein DUF748</fullName>
    </submittedName>
</protein>
<reference evidence="1 2" key="1">
    <citation type="submission" date="2018-06" db="EMBL/GenBank/DDBJ databases">
        <title>Genomic Encyclopedia of Archaeal and Bacterial Type Strains, Phase II (KMG-II): from individual species to whole genera.</title>
        <authorList>
            <person name="Goeker M."/>
        </authorList>
    </citation>
    <scope>NUCLEOTIDE SEQUENCE [LARGE SCALE GENOMIC DNA]</scope>
    <source>
        <strain evidence="1 2">DSM 12408</strain>
    </source>
</reference>
<dbReference type="STRING" id="49280.A9996_08335"/>
<proteinExistence type="predicted"/>
<accession>A0A1A7R1P7</accession>
<evidence type="ECO:0000313" key="2">
    <source>
        <dbReference type="Proteomes" id="UP000248987"/>
    </source>
</evidence>
<organism evidence="1 2">
    <name type="scientific">Gelidibacter algens</name>
    <dbReference type="NCBI Taxonomy" id="49280"/>
    <lineage>
        <taxon>Bacteria</taxon>
        <taxon>Pseudomonadati</taxon>
        <taxon>Bacteroidota</taxon>
        <taxon>Flavobacteriia</taxon>
        <taxon>Flavobacteriales</taxon>
        <taxon>Flavobacteriaceae</taxon>
        <taxon>Gelidibacter</taxon>
    </lineage>
</organism>
<sequence>MTRPLRITLITVLTLLVLAIAGYFVADAIISSKLENFLKKEFPETVSVDYESLDVNIWSGSVVMVRPKIINRGTHTSKTNAEIELDTLLVDGFGYWNYLVNNNIQIESVQLRSPKLLYNHNSSVPKNEYKYSALEQLKQEIKVGRFNIQNGELHIKDIETDSLLLHTSNLTANVMGIHLNSNTVKKRIPFNYEDYNLSFNDLFYSMGDYEHLKMTSANITQDKAAFNQLNLFTKYSKEKLNQMISIERDHFNVSIPSLVLEAQEFGYKSDSIFYFKSPKVIIESPEMYIYRNKLLADDSTRKNLYSKMLRSLKFDLTLSAIKLENATIVYSEKVNADMEAGEISFTQMNADIKNISNTYGASEKTTLAIDAIFMARTPIKVDWTFDVNDVNDAFVFKVDIGRLPAPDLNPFSKPNLKVQFEGELLKTYATISGDANTARVNMRANYEEFKVNVLDKDGKDENKLLSAIANLFIKKDSNKASDDFREGFKEGIARDYTKSVFNFLWLSLRSGLISIMTGNGKK</sequence>
<comment type="caution">
    <text evidence="1">The sequence shown here is derived from an EMBL/GenBank/DDBJ whole genome shotgun (WGS) entry which is preliminary data.</text>
</comment>